<dbReference type="Proteomes" id="UP000027586">
    <property type="component" value="Unassembled WGS sequence"/>
</dbReference>
<feature type="region of interest" description="Disordered" evidence="1">
    <location>
        <begin position="1"/>
        <end position="25"/>
    </location>
</feature>
<protein>
    <submittedName>
        <fullName evidence="2">Uncharacterized protein</fullName>
    </submittedName>
</protein>
<evidence type="ECO:0000256" key="1">
    <source>
        <dbReference type="SAM" id="MobiDB-lite"/>
    </source>
</evidence>
<accession>A0A068SAM3</accession>
<evidence type="ECO:0000313" key="3">
    <source>
        <dbReference type="Proteomes" id="UP000027586"/>
    </source>
</evidence>
<dbReference type="VEuPathDB" id="FungiDB:LCOR_09176.1"/>
<organism evidence="2 3">
    <name type="scientific">Lichtheimia corymbifera JMRC:FSU:9682</name>
    <dbReference type="NCBI Taxonomy" id="1263082"/>
    <lineage>
        <taxon>Eukaryota</taxon>
        <taxon>Fungi</taxon>
        <taxon>Fungi incertae sedis</taxon>
        <taxon>Mucoromycota</taxon>
        <taxon>Mucoromycotina</taxon>
        <taxon>Mucoromycetes</taxon>
        <taxon>Mucorales</taxon>
        <taxon>Lichtheimiaceae</taxon>
        <taxon>Lichtheimia</taxon>
    </lineage>
</organism>
<comment type="caution">
    <text evidence="2">The sequence shown here is derived from an EMBL/GenBank/DDBJ whole genome shotgun (WGS) entry which is preliminary data.</text>
</comment>
<gene>
    <name evidence="2" type="ORF">LCOR_09176.1</name>
</gene>
<name>A0A068SAM3_9FUNG</name>
<keyword evidence="3" id="KW-1185">Reference proteome</keyword>
<proteinExistence type="predicted"/>
<dbReference type="EMBL" id="CBTN010000055">
    <property type="protein sequence ID" value="CDH58311.1"/>
    <property type="molecule type" value="Genomic_DNA"/>
</dbReference>
<reference evidence="2" key="1">
    <citation type="submission" date="2013-08" db="EMBL/GenBank/DDBJ databases">
        <title>Gene expansion shapes genome architecture in the human pathogen Lichtheimia corymbifera: an evolutionary genomics analysis in the ancient terrestrial Mucorales (Mucoromycotina).</title>
        <authorList>
            <person name="Schwartze V.U."/>
            <person name="Winter S."/>
            <person name="Shelest E."/>
            <person name="Marcet-Houben M."/>
            <person name="Horn F."/>
            <person name="Wehner S."/>
            <person name="Hoffmann K."/>
            <person name="Riege K."/>
            <person name="Sammeth M."/>
            <person name="Nowrousian M."/>
            <person name="Valiante V."/>
            <person name="Linde J."/>
            <person name="Jacobsen I.D."/>
            <person name="Marz M."/>
            <person name="Brakhage A.A."/>
            <person name="Gabaldon T."/>
            <person name="Bocker S."/>
            <person name="Voigt K."/>
        </authorList>
    </citation>
    <scope>NUCLEOTIDE SEQUENCE [LARGE SCALE GENOMIC DNA]</scope>
    <source>
        <strain evidence="2">FSU 9682</strain>
    </source>
</reference>
<sequence>MDTSERLRALKSNSDSSVDMDEMSNCDGYHSNDNLPLSRNRLFSRNFSIYRSMFPHGLEQGRHKEGWTGWMTTTAASDVALYQHQAGFYR</sequence>
<dbReference type="AlphaFoldDB" id="A0A068SAM3"/>
<evidence type="ECO:0000313" key="2">
    <source>
        <dbReference type="EMBL" id="CDH58311.1"/>
    </source>
</evidence>